<name>A0A0F9JD24_9ZZZZ</name>
<sequence>MEVKFSGGGERKHCLRRWPKMEVKLKNREIDQGLGLVKPFLAKGLPVKLSFAIAKTIRRLKDIVEVLIEERKKLVDQHQLTDIEGNAVADEAGNIQFASPSKFADDFNELMKQENEVDVHQIDYEKLTKMKDKDGRLIQPSPEELEGLLLLQMITEPEPEEKEEEEE</sequence>
<gene>
    <name evidence="1" type="ORF">LCGC14_1544370</name>
</gene>
<accession>A0A0F9JD24</accession>
<proteinExistence type="predicted"/>
<organism evidence="1">
    <name type="scientific">marine sediment metagenome</name>
    <dbReference type="NCBI Taxonomy" id="412755"/>
    <lineage>
        <taxon>unclassified sequences</taxon>
        <taxon>metagenomes</taxon>
        <taxon>ecological metagenomes</taxon>
    </lineage>
</organism>
<protein>
    <submittedName>
        <fullName evidence="1">Uncharacterized protein</fullName>
    </submittedName>
</protein>
<comment type="caution">
    <text evidence="1">The sequence shown here is derived from an EMBL/GenBank/DDBJ whole genome shotgun (WGS) entry which is preliminary data.</text>
</comment>
<reference evidence="1" key="1">
    <citation type="journal article" date="2015" name="Nature">
        <title>Complex archaea that bridge the gap between prokaryotes and eukaryotes.</title>
        <authorList>
            <person name="Spang A."/>
            <person name="Saw J.H."/>
            <person name="Jorgensen S.L."/>
            <person name="Zaremba-Niedzwiedzka K."/>
            <person name="Martijn J."/>
            <person name="Lind A.E."/>
            <person name="van Eijk R."/>
            <person name="Schleper C."/>
            <person name="Guy L."/>
            <person name="Ettema T.J."/>
        </authorList>
    </citation>
    <scope>NUCLEOTIDE SEQUENCE</scope>
</reference>
<evidence type="ECO:0000313" key="1">
    <source>
        <dbReference type="EMBL" id="KKM60191.1"/>
    </source>
</evidence>
<dbReference type="AlphaFoldDB" id="A0A0F9JD24"/>
<dbReference type="EMBL" id="LAZR01011726">
    <property type="protein sequence ID" value="KKM60191.1"/>
    <property type="molecule type" value="Genomic_DNA"/>
</dbReference>